<sequence>MAITLSRSAEILATLIKNGKARVLSDAETAAFFKPVQGLKEKLRRQLPPQKKPRLRF</sequence>
<proteinExistence type="predicted"/>
<reference evidence="1 2" key="1">
    <citation type="submission" date="2022-04" db="EMBL/GenBank/DDBJ databases">
        <title>The arsenic-methylating capacity of Chitinophaga filiformis YT5 during chitin decomposition.</title>
        <authorList>
            <person name="Chen G."/>
            <person name="Liang Y."/>
        </authorList>
    </citation>
    <scope>NUCLEOTIDE SEQUENCE [LARGE SCALE GENOMIC DNA]</scope>
    <source>
        <strain evidence="1 2">YT5</strain>
    </source>
</reference>
<name>A0ABY4HU16_CHIFI</name>
<keyword evidence="2" id="KW-1185">Reference proteome</keyword>
<gene>
    <name evidence="1" type="ORF">MYF79_18625</name>
</gene>
<dbReference type="RefSeq" id="WP_247809154.1">
    <property type="nucleotide sequence ID" value="NZ_CP095855.1"/>
</dbReference>
<dbReference type="EMBL" id="CP095855">
    <property type="protein sequence ID" value="UPK66958.1"/>
    <property type="molecule type" value="Genomic_DNA"/>
</dbReference>
<dbReference type="Proteomes" id="UP000830198">
    <property type="component" value="Chromosome"/>
</dbReference>
<evidence type="ECO:0000313" key="1">
    <source>
        <dbReference type="EMBL" id="UPK66958.1"/>
    </source>
</evidence>
<protein>
    <submittedName>
        <fullName evidence="1">Uncharacterized protein</fullName>
    </submittedName>
</protein>
<accession>A0ABY4HU16</accession>
<evidence type="ECO:0000313" key="2">
    <source>
        <dbReference type="Proteomes" id="UP000830198"/>
    </source>
</evidence>
<organism evidence="1 2">
    <name type="scientific">Chitinophaga filiformis</name>
    <name type="common">Myxococcus filiformis</name>
    <name type="synonym">Flexibacter filiformis</name>
    <dbReference type="NCBI Taxonomy" id="104663"/>
    <lineage>
        <taxon>Bacteria</taxon>
        <taxon>Pseudomonadati</taxon>
        <taxon>Bacteroidota</taxon>
        <taxon>Chitinophagia</taxon>
        <taxon>Chitinophagales</taxon>
        <taxon>Chitinophagaceae</taxon>
        <taxon>Chitinophaga</taxon>
    </lineage>
</organism>